<reference evidence="1" key="1">
    <citation type="submission" date="2018-02" db="EMBL/GenBank/DDBJ databases">
        <title>Rhizophora mucronata_Transcriptome.</title>
        <authorList>
            <person name="Meera S.P."/>
            <person name="Sreeshan A."/>
            <person name="Augustine A."/>
        </authorList>
    </citation>
    <scope>NUCLEOTIDE SEQUENCE</scope>
    <source>
        <tissue evidence="1">Leaf</tissue>
    </source>
</reference>
<accession>A0A2P2PG14</accession>
<proteinExistence type="predicted"/>
<name>A0A2P2PG14_RHIMU</name>
<protein>
    <submittedName>
        <fullName evidence="1">Uncharacterized protein</fullName>
    </submittedName>
</protein>
<dbReference type="EMBL" id="GGEC01073148">
    <property type="protein sequence ID" value="MBX53632.1"/>
    <property type="molecule type" value="Transcribed_RNA"/>
</dbReference>
<organism evidence="1">
    <name type="scientific">Rhizophora mucronata</name>
    <name type="common">Asiatic mangrove</name>
    <dbReference type="NCBI Taxonomy" id="61149"/>
    <lineage>
        <taxon>Eukaryota</taxon>
        <taxon>Viridiplantae</taxon>
        <taxon>Streptophyta</taxon>
        <taxon>Embryophyta</taxon>
        <taxon>Tracheophyta</taxon>
        <taxon>Spermatophyta</taxon>
        <taxon>Magnoliopsida</taxon>
        <taxon>eudicotyledons</taxon>
        <taxon>Gunneridae</taxon>
        <taxon>Pentapetalae</taxon>
        <taxon>rosids</taxon>
        <taxon>fabids</taxon>
        <taxon>Malpighiales</taxon>
        <taxon>Rhizophoraceae</taxon>
        <taxon>Rhizophora</taxon>
    </lineage>
</organism>
<evidence type="ECO:0000313" key="1">
    <source>
        <dbReference type="EMBL" id="MBX53632.1"/>
    </source>
</evidence>
<sequence>MRHPAPRAEAHIQC</sequence>